<proteinExistence type="predicted"/>
<organism evidence="2 3">
    <name type="scientific">Halorubrum persicum</name>
    <dbReference type="NCBI Taxonomy" id="1383844"/>
    <lineage>
        <taxon>Archaea</taxon>
        <taxon>Methanobacteriati</taxon>
        <taxon>Methanobacteriota</taxon>
        <taxon>Stenosarchaea group</taxon>
        <taxon>Halobacteria</taxon>
        <taxon>Halobacteriales</taxon>
        <taxon>Haloferacaceae</taxon>
        <taxon>Halorubrum</taxon>
    </lineage>
</organism>
<protein>
    <submittedName>
        <fullName evidence="2">Uncharacterized protein</fullName>
    </submittedName>
</protein>
<name>A0A2G1WKU1_9EURY</name>
<feature type="region of interest" description="Disordered" evidence="1">
    <location>
        <begin position="267"/>
        <end position="286"/>
    </location>
</feature>
<reference evidence="2 3" key="1">
    <citation type="journal article" date="2014" name="Front. Microbiol.">
        <title>Population and genomic analysis of the genus Halorubrum.</title>
        <authorList>
            <person name="Fullmer M.S."/>
            <person name="Soucy S.M."/>
            <person name="Swithers K.S."/>
            <person name="Makkay A.M."/>
            <person name="Wheeler R."/>
            <person name="Ventosa A."/>
            <person name="Gogarten J.P."/>
            <person name="Papke R.T."/>
        </authorList>
    </citation>
    <scope>NUCLEOTIDE SEQUENCE [LARGE SCALE GENOMIC DNA]</scope>
    <source>
        <strain evidence="2 3">C49</strain>
    </source>
</reference>
<gene>
    <name evidence="2" type="ORF">DJ69_05770</name>
</gene>
<evidence type="ECO:0000313" key="3">
    <source>
        <dbReference type="Proteomes" id="UP000222824"/>
    </source>
</evidence>
<sequence length="286" mass="30968">MWQSLTSTGGLLLELVGVGPDVDPHTKVTFRAIGDAVMPETPGLAGELGPEHVSGGLAVDLDAFTVTYVDDGFQLGLPHLGPQGNIPIADPIAHLLDSAALTLVERGDNERDPDVDRALSLLGPDDPSPRAVEDVVGPFAKLSRRDRLRAIAIVDEFDVEFTPTDDDLFELDAGLVGQLVIGFMEMIYYSEWQGYDEFTQPPSRRSHPNDRSAVQSWRQTGFPGFADGYAALRGYVGTTDSPLGGGDTWATVDEAADVRIVRESGGFRENDYETSDYREPFPVESG</sequence>
<dbReference type="EMBL" id="NHOA01000036">
    <property type="protein sequence ID" value="PHQ39555.1"/>
    <property type="molecule type" value="Genomic_DNA"/>
</dbReference>
<evidence type="ECO:0000313" key="2">
    <source>
        <dbReference type="EMBL" id="PHQ39555.1"/>
    </source>
</evidence>
<keyword evidence="3" id="KW-1185">Reference proteome</keyword>
<dbReference type="AlphaFoldDB" id="A0A2G1WKU1"/>
<accession>A0A2G1WKU1</accession>
<comment type="caution">
    <text evidence="2">The sequence shown here is derived from an EMBL/GenBank/DDBJ whole genome shotgun (WGS) entry which is preliminary data.</text>
</comment>
<evidence type="ECO:0000256" key="1">
    <source>
        <dbReference type="SAM" id="MobiDB-lite"/>
    </source>
</evidence>
<dbReference type="Proteomes" id="UP000222824">
    <property type="component" value="Unassembled WGS sequence"/>
</dbReference>